<sequence>MIKVKSSGQKEVDAAKYFLEAILQLRDRFNESKSISIEAQGEDICVATCVLELLKNQFPNNKNSIITSGSIKDIQDCEESGLTISFQVLDFGNDIYNPIIYVEKYLQQLIEYEKLQKKNNKEKRESKQNKQQQQQLQSQQSQQQQSQQQQSQQKDFQIEQIKQVDSQQNKQDEVYNKWSKTKKRIPKNYVGNDEELMTEGLHGFADAFDLKSGGNRNEQKNQKKKNRQKQDELDLQESNFIRGNIKYRGGFKN</sequence>
<evidence type="ECO:0000313" key="2">
    <source>
        <dbReference type="EMBL" id="CAD8115115.1"/>
    </source>
</evidence>
<name>A0A8S1QKW1_PARPR</name>
<keyword evidence="3" id="KW-1185">Reference proteome</keyword>
<organism evidence="2 3">
    <name type="scientific">Paramecium primaurelia</name>
    <dbReference type="NCBI Taxonomy" id="5886"/>
    <lineage>
        <taxon>Eukaryota</taxon>
        <taxon>Sar</taxon>
        <taxon>Alveolata</taxon>
        <taxon>Ciliophora</taxon>
        <taxon>Intramacronucleata</taxon>
        <taxon>Oligohymenophorea</taxon>
        <taxon>Peniculida</taxon>
        <taxon>Parameciidae</taxon>
        <taxon>Paramecium</taxon>
    </lineage>
</organism>
<dbReference type="EMBL" id="CAJJDM010000169">
    <property type="protein sequence ID" value="CAD8115115.1"/>
    <property type="molecule type" value="Genomic_DNA"/>
</dbReference>
<dbReference type="AlphaFoldDB" id="A0A8S1QKW1"/>
<dbReference type="Proteomes" id="UP000688137">
    <property type="component" value="Unassembled WGS sequence"/>
</dbReference>
<proteinExistence type="predicted"/>
<feature type="region of interest" description="Disordered" evidence="1">
    <location>
        <begin position="208"/>
        <end position="237"/>
    </location>
</feature>
<accession>A0A8S1QKW1</accession>
<evidence type="ECO:0000313" key="3">
    <source>
        <dbReference type="Proteomes" id="UP000688137"/>
    </source>
</evidence>
<comment type="caution">
    <text evidence="2">The sequence shown here is derived from an EMBL/GenBank/DDBJ whole genome shotgun (WGS) entry which is preliminary data.</text>
</comment>
<feature type="compositionally biased region" description="Low complexity" evidence="1">
    <location>
        <begin position="129"/>
        <end position="157"/>
    </location>
</feature>
<reference evidence="2" key="1">
    <citation type="submission" date="2021-01" db="EMBL/GenBank/DDBJ databases">
        <authorList>
            <consortium name="Genoscope - CEA"/>
            <person name="William W."/>
        </authorList>
    </citation>
    <scope>NUCLEOTIDE SEQUENCE</scope>
</reference>
<protein>
    <submittedName>
        <fullName evidence="2">Uncharacterized protein</fullName>
    </submittedName>
</protein>
<evidence type="ECO:0000256" key="1">
    <source>
        <dbReference type="SAM" id="MobiDB-lite"/>
    </source>
</evidence>
<dbReference type="OMA" id="DDIYNKW"/>
<feature type="region of interest" description="Disordered" evidence="1">
    <location>
        <begin position="120"/>
        <end position="157"/>
    </location>
</feature>
<gene>
    <name evidence="2" type="ORF">PPRIM_AZ9-3.1.T1620116</name>
</gene>